<evidence type="ECO:0000256" key="2">
    <source>
        <dbReference type="ARBA" id="ARBA00022679"/>
    </source>
</evidence>
<evidence type="ECO:0000259" key="3">
    <source>
        <dbReference type="Pfam" id="PF00155"/>
    </source>
</evidence>
<sequence>MRNLLNELTAEKNDLYHFEKANRNKSLKDKSSCFNAMLNRLEVNREFTYRRMIVSATGRTVSVFDNALKKEREMLMFASNNYLGFANHPYIKEKIDAVIQKFGIGIGGPPLLNGYTLLMNELEDRLSSLKKKEDTLIFPSGYMANLGLASAISNTQNNFVLDKYSHASLYDGIKLNNANFKTFRHNDIGSLEKVLVELDQKKYKETFVCVEGVYSMDGDLAKLPKIAEVCKKLGVLLILDDAHGTGVLGDKGGGTAEHFQLEKDVDISMGTFSKAFALTGGFLSADKDIIEYFRYYSRPYVFSAALPPVTIVSVLAGLDLLEHEPWRRKKVLENTKYAVSKLRGFELTAEPEAAIISVKVPTWINIRNANMQLDKMGIFINSIEFPAVSQNDQRFRISISAEHNQQDIDKLVDCLEEVWHDSAKNS</sequence>
<dbReference type="InterPro" id="IPR004839">
    <property type="entry name" value="Aminotransferase_I/II_large"/>
</dbReference>
<organism evidence="4 5">
    <name type="scientific">Seonamhaeicola aphaedonensis</name>
    <dbReference type="NCBI Taxonomy" id="1461338"/>
    <lineage>
        <taxon>Bacteria</taxon>
        <taxon>Pseudomonadati</taxon>
        <taxon>Bacteroidota</taxon>
        <taxon>Flavobacteriia</taxon>
        <taxon>Flavobacteriales</taxon>
        <taxon>Flavobacteriaceae</taxon>
    </lineage>
</organism>
<dbReference type="InterPro" id="IPR015422">
    <property type="entry name" value="PyrdxlP-dep_Trfase_small"/>
</dbReference>
<dbReference type="Gene3D" id="3.40.640.10">
    <property type="entry name" value="Type I PLP-dependent aspartate aminotransferase-like (Major domain)"/>
    <property type="match status" value="1"/>
</dbReference>
<dbReference type="GO" id="GO:0016740">
    <property type="term" value="F:transferase activity"/>
    <property type="evidence" value="ECO:0007669"/>
    <property type="project" value="UniProtKB-KW"/>
</dbReference>
<protein>
    <submittedName>
        <fullName evidence="4">2-amino-3-ketobutyrate coenzyme A ligase</fullName>
    </submittedName>
</protein>
<name>A0A3D9HKW6_9FLAO</name>
<proteinExistence type="predicted"/>
<dbReference type="InterPro" id="IPR050087">
    <property type="entry name" value="AON_synthase_class-II"/>
</dbReference>
<keyword evidence="4" id="KW-0436">Ligase</keyword>
<evidence type="ECO:0000313" key="4">
    <source>
        <dbReference type="EMBL" id="RED50147.1"/>
    </source>
</evidence>
<dbReference type="Proteomes" id="UP000256629">
    <property type="component" value="Unassembled WGS sequence"/>
</dbReference>
<keyword evidence="5" id="KW-1185">Reference proteome</keyword>
<dbReference type="AlphaFoldDB" id="A0A3D9HKW6"/>
<dbReference type="GO" id="GO:0030170">
    <property type="term" value="F:pyridoxal phosphate binding"/>
    <property type="evidence" value="ECO:0007669"/>
    <property type="project" value="InterPro"/>
</dbReference>
<keyword evidence="2" id="KW-0808">Transferase</keyword>
<dbReference type="GO" id="GO:0016874">
    <property type="term" value="F:ligase activity"/>
    <property type="evidence" value="ECO:0007669"/>
    <property type="project" value="UniProtKB-KW"/>
</dbReference>
<dbReference type="SUPFAM" id="SSF53383">
    <property type="entry name" value="PLP-dependent transferases"/>
    <property type="match status" value="1"/>
</dbReference>
<reference evidence="4 5" key="1">
    <citation type="submission" date="2018-07" db="EMBL/GenBank/DDBJ databases">
        <title>Genomic Encyclopedia of Type Strains, Phase III (KMG-III): the genomes of soil and plant-associated and newly described type strains.</title>
        <authorList>
            <person name="Whitman W."/>
        </authorList>
    </citation>
    <scope>NUCLEOTIDE SEQUENCE [LARGE SCALE GENOMIC DNA]</scope>
    <source>
        <strain evidence="4 5">CECT 8487</strain>
    </source>
</reference>
<gene>
    <name evidence="4" type="ORF">DFQ02_101170</name>
</gene>
<dbReference type="OrthoDB" id="9807157at2"/>
<dbReference type="Pfam" id="PF00155">
    <property type="entry name" value="Aminotran_1_2"/>
    <property type="match status" value="1"/>
</dbReference>
<comment type="cofactor">
    <cofactor evidence="1">
        <name>pyridoxal 5'-phosphate</name>
        <dbReference type="ChEBI" id="CHEBI:597326"/>
    </cofactor>
</comment>
<comment type="caution">
    <text evidence="4">The sequence shown here is derived from an EMBL/GenBank/DDBJ whole genome shotgun (WGS) entry which is preliminary data.</text>
</comment>
<evidence type="ECO:0000256" key="1">
    <source>
        <dbReference type="ARBA" id="ARBA00001933"/>
    </source>
</evidence>
<accession>A0A3D9HKW6</accession>
<dbReference type="PANTHER" id="PTHR13693">
    <property type="entry name" value="CLASS II AMINOTRANSFERASE/8-AMINO-7-OXONONANOATE SYNTHASE"/>
    <property type="match status" value="1"/>
</dbReference>
<dbReference type="EMBL" id="QRDX01000001">
    <property type="protein sequence ID" value="RED50147.1"/>
    <property type="molecule type" value="Genomic_DNA"/>
</dbReference>
<dbReference type="InterPro" id="IPR015421">
    <property type="entry name" value="PyrdxlP-dep_Trfase_major"/>
</dbReference>
<evidence type="ECO:0000313" key="5">
    <source>
        <dbReference type="Proteomes" id="UP000256629"/>
    </source>
</evidence>
<dbReference type="InterPro" id="IPR015424">
    <property type="entry name" value="PyrdxlP-dep_Trfase"/>
</dbReference>
<feature type="domain" description="Aminotransferase class I/classII large" evidence="3">
    <location>
        <begin position="73"/>
        <end position="413"/>
    </location>
</feature>
<dbReference type="RefSeq" id="WP_116039099.1">
    <property type="nucleotide sequence ID" value="NZ_QRDX01000001.1"/>
</dbReference>
<dbReference type="Gene3D" id="3.90.1150.10">
    <property type="entry name" value="Aspartate Aminotransferase, domain 1"/>
    <property type="match status" value="1"/>
</dbReference>
<dbReference type="PANTHER" id="PTHR13693:SF3">
    <property type="entry name" value="LD36009P"/>
    <property type="match status" value="1"/>
</dbReference>